<keyword evidence="6" id="KW-1185">Reference proteome</keyword>
<dbReference type="InterPro" id="IPR019734">
    <property type="entry name" value="TPR_rpt"/>
</dbReference>
<dbReference type="Gene3D" id="1.10.287.370">
    <property type="match status" value="1"/>
</dbReference>
<dbReference type="InterPro" id="IPR011990">
    <property type="entry name" value="TPR-like_helical_dom_sf"/>
</dbReference>
<dbReference type="InParanoid" id="A0A1Z5JF47"/>
<dbReference type="GO" id="GO:0006457">
    <property type="term" value="P:protein folding"/>
    <property type="evidence" value="ECO:0007669"/>
    <property type="project" value="InterPro"/>
</dbReference>
<name>A0A1Z5JF47_FISSO</name>
<evidence type="ECO:0000313" key="6">
    <source>
        <dbReference type="Proteomes" id="UP000198406"/>
    </source>
</evidence>
<dbReference type="GO" id="GO:0051879">
    <property type="term" value="F:Hsp90 protein binding"/>
    <property type="evidence" value="ECO:0007669"/>
    <property type="project" value="TreeGrafter"/>
</dbReference>
<keyword evidence="2" id="KW-0677">Repeat</keyword>
<dbReference type="GO" id="GO:0016272">
    <property type="term" value="C:prefoldin complex"/>
    <property type="evidence" value="ECO:0007669"/>
    <property type="project" value="InterPro"/>
</dbReference>
<dbReference type="SUPFAM" id="SSF48452">
    <property type="entry name" value="TPR-like"/>
    <property type="match status" value="1"/>
</dbReference>
<sequence>MSTAAQLKELGNAAFSAKDYAKALELYSQAIKMDPSNHVLFSNRSATHAGLENWEDASKDAKECLRLNPAFLKGYYRLAMAQNELEEFETAIQTLQHGLAQSDGASDVAPLKKLLQIVQQKMKQKAAKSNANNMTSIPVTSAVTLDEATQKELADLREQQLRTAQELQSVEQQIISAQRQVRISEVTESELLELPADRHCYKAVGKAFVMKWLSKEGAIEYLKEQAESGSKLQTDLGQKKEYLERRLQNQRQNIQELISSASTAAASG</sequence>
<comment type="similarity">
    <text evidence="1">Belongs to the prefoldin subunit beta family.</text>
</comment>
<dbReference type="SMART" id="SM00028">
    <property type="entry name" value="TPR"/>
    <property type="match status" value="3"/>
</dbReference>
<evidence type="ECO:0000313" key="5">
    <source>
        <dbReference type="EMBL" id="GAX12637.1"/>
    </source>
</evidence>
<dbReference type="PANTHER" id="PTHR22904">
    <property type="entry name" value="TPR REPEAT CONTAINING PROTEIN"/>
    <property type="match status" value="1"/>
</dbReference>
<accession>A0A1Z5JF47</accession>
<feature type="repeat" description="TPR" evidence="4">
    <location>
        <begin position="4"/>
        <end position="37"/>
    </location>
</feature>
<comment type="caution">
    <text evidence="5">The sequence shown here is derived from an EMBL/GenBank/DDBJ whole genome shotgun (WGS) entry which is preliminary data.</text>
</comment>
<evidence type="ECO:0000256" key="1">
    <source>
        <dbReference type="ARBA" id="ARBA00008045"/>
    </source>
</evidence>
<dbReference type="GO" id="GO:0051082">
    <property type="term" value="F:unfolded protein binding"/>
    <property type="evidence" value="ECO:0007669"/>
    <property type="project" value="InterPro"/>
</dbReference>
<reference evidence="5 6" key="1">
    <citation type="journal article" date="2015" name="Plant Cell">
        <title>Oil accumulation by the oleaginous diatom Fistulifera solaris as revealed by the genome and transcriptome.</title>
        <authorList>
            <person name="Tanaka T."/>
            <person name="Maeda Y."/>
            <person name="Veluchamy A."/>
            <person name="Tanaka M."/>
            <person name="Abida H."/>
            <person name="Marechal E."/>
            <person name="Bowler C."/>
            <person name="Muto M."/>
            <person name="Sunaga Y."/>
            <person name="Tanaka M."/>
            <person name="Yoshino T."/>
            <person name="Taniguchi T."/>
            <person name="Fukuda Y."/>
            <person name="Nemoto M."/>
            <person name="Matsumoto M."/>
            <person name="Wong P.S."/>
            <person name="Aburatani S."/>
            <person name="Fujibuchi W."/>
        </authorList>
    </citation>
    <scope>NUCLEOTIDE SEQUENCE [LARGE SCALE GENOMIC DNA]</scope>
    <source>
        <strain evidence="5 6">JPCC DA0580</strain>
    </source>
</reference>
<dbReference type="Proteomes" id="UP000198406">
    <property type="component" value="Unassembled WGS sequence"/>
</dbReference>
<dbReference type="Pfam" id="PF00515">
    <property type="entry name" value="TPR_1"/>
    <property type="match status" value="1"/>
</dbReference>
<proteinExistence type="inferred from homology"/>
<dbReference type="Gene3D" id="1.25.40.10">
    <property type="entry name" value="Tetratricopeptide repeat domain"/>
    <property type="match status" value="1"/>
</dbReference>
<evidence type="ECO:0000256" key="4">
    <source>
        <dbReference type="PROSITE-ProRule" id="PRU00339"/>
    </source>
</evidence>
<dbReference type="Pfam" id="PF01920">
    <property type="entry name" value="Prefoldin_2"/>
    <property type="match status" value="1"/>
</dbReference>
<dbReference type="EMBL" id="BDSP01000053">
    <property type="protein sequence ID" value="GAX12637.1"/>
    <property type="molecule type" value="Genomic_DNA"/>
</dbReference>
<dbReference type="InterPro" id="IPR002777">
    <property type="entry name" value="PFD_beta-like"/>
</dbReference>
<dbReference type="PROSITE" id="PS50293">
    <property type="entry name" value="TPR_REGION"/>
    <property type="match status" value="1"/>
</dbReference>
<dbReference type="PROSITE" id="PS50005">
    <property type="entry name" value="TPR"/>
    <property type="match status" value="1"/>
</dbReference>
<dbReference type="AlphaFoldDB" id="A0A1Z5JF47"/>
<keyword evidence="5" id="KW-0012">Acyltransferase</keyword>
<dbReference type="PANTHER" id="PTHR22904:SF523">
    <property type="entry name" value="STRESS-INDUCED-PHOSPHOPROTEIN 1"/>
    <property type="match status" value="1"/>
</dbReference>
<organism evidence="5 6">
    <name type="scientific">Fistulifera solaris</name>
    <name type="common">Oleaginous diatom</name>
    <dbReference type="NCBI Taxonomy" id="1519565"/>
    <lineage>
        <taxon>Eukaryota</taxon>
        <taxon>Sar</taxon>
        <taxon>Stramenopiles</taxon>
        <taxon>Ochrophyta</taxon>
        <taxon>Bacillariophyta</taxon>
        <taxon>Bacillariophyceae</taxon>
        <taxon>Bacillariophycidae</taxon>
        <taxon>Naviculales</taxon>
        <taxon>Naviculaceae</taxon>
        <taxon>Fistulifera</taxon>
    </lineage>
</organism>
<gene>
    <name evidence="5" type="ORF">FisN_13Lh105</name>
</gene>
<keyword evidence="5" id="KW-0808">Transferase</keyword>
<protein>
    <submittedName>
        <fullName evidence="5">STIP1 homology and U-box containing protein 1</fullName>
        <ecNumber evidence="5">2.3.2.27</ecNumber>
    </submittedName>
</protein>
<dbReference type="OrthoDB" id="2423701at2759"/>
<dbReference type="SUPFAM" id="SSF46579">
    <property type="entry name" value="Prefoldin"/>
    <property type="match status" value="1"/>
</dbReference>
<dbReference type="InterPro" id="IPR009053">
    <property type="entry name" value="Prefoldin"/>
</dbReference>
<keyword evidence="3 4" id="KW-0802">TPR repeat</keyword>
<dbReference type="EC" id="2.3.2.27" evidence="5"/>
<evidence type="ECO:0000256" key="3">
    <source>
        <dbReference type="ARBA" id="ARBA00022803"/>
    </source>
</evidence>
<evidence type="ECO:0000256" key="2">
    <source>
        <dbReference type="ARBA" id="ARBA00022737"/>
    </source>
</evidence>
<dbReference type="GO" id="GO:0061630">
    <property type="term" value="F:ubiquitin protein ligase activity"/>
    <property type="evidence" value="ECO:0007669"/>
    <property type="project" value="UniProtKB-EC"/>
</dbReference>